<evidence type="ECO:0000256" key="6">
    <source>
        <dbReference type="ARBA" id="ARBA00023295"/>
    </source>
</evidence>
<dbReference type="PROSITE" id="PS01124">
    <property type="entry name" value="HTH_ARAC_FAMILY_2"/>
    <property type="match status" value="1"/>
</dbReference>
<dbReference type="Gene3D" id="2.60.120.10">
    <property type="entry name" value="Jelly Rolls"/>
    <property type="match status" value="1"/>
</dbReference>
<feature type="domain" description="HTH araC/xylS-type" evidence="7">
    <location>
        <begin position="164"/>
        <end position="262"/>
    </location>
</feature>
<sequence>MDRQKRPYLQIEVVETEPIHFHEELELLFLLEGRVSIEAGCDKWQIEKEDILMINSGIRHSLHALREGSIICKLMIPHQFIGSYINNSFYLIWCNSVSDKADDYGKIRKMLKELARHCLIKKDFDFYYQGKIYQLLSCLIEEYLITNEDIRYHDRISKEDERISQILSYIQENYNKEISLKDLAKKLYLTDAYLSRFIKKVLGRNFWEYLNSVKLHYVVEDLLYSTKSITRIAMDNGFANMATFNKSFRNMYHMTPSEYKASSGPKKQKEWKIKQEKEKRLLQELEDFLNEPAELAGQEGIEKYNVEIDANQKREYPRPWKKLLNAGSLEMLRDHRIRSDLLRVNSALKITHVRFWNVLCDSTGLGMYKSDNLQDYDWGILNECLDFLLQNHMKPVFHMGYKKGRSGEGGYTYVDQNFSFQSLWEIEKVFELLLRHMIMRYGREEVDTWCFELWYPNIYYSLPKFLEIDRAFAYTAEIYKTIRRMLPEVSIGLAEFSLLTDSNRLYERMAAFEKRGIIPNFVSCVSYPYKVVQKENVVVREWQFKDEFILEEIKNLKHIMNQVGWGHLPIWMTEYNFTLLNGNPLNDSRFKGAWILKSMADVAEHVEVVGHWQLSDLCALPADADHNRLLYGGKGLITKDGINKPSYFALYFLSLLKPFLVDKGKHYMLTMDKQGTYAMVVFNMKLLGAAAYMKPEGEITTDDMEHIFENEKPVQMQLHLNGIKPGKYRIKSLIIDSKHGGIQDWLNKNKQIEVLKGNEIWHLQQMCMPDMQIYIKSVDQILDIDITLGANDFMFYEIERVN</sequence>
<organism evidence="8 9">
    <name type="scientific">Schaedlerella arabinosiphila</name>
    <dbReference type="NCBI Taxonomy" id="2044587"/>
    <lineage>
        <taxon>Bacteria</taxon>
        <taxon>Bacillati</taxon>
        <taxon>Bacillota</taxon>
        <taxon>Clostridia</taxon>
        <taxon>Lachnospirales</taxon>
        <taxon>Lachnospiraceae</taxon>
        <taxon>Schaedlerella</taxon>
    </lineage>
</organism>
<name>A0A3R8L1Q2_9FIRM</name>
<proteinExistence type="inferred from homology"/>
<dbReference type="PANTHER" id="PTHR43280">
    <property type="entry name" value="ARAC-FAMILY TRANSCRIPTIONAL REGULATOR"/>
    <property type="match status" value="1"/>
</dbReference>
<dbReference type="RefSeq" id="WP_125129706.1">
    <property type="nucleotide sequence ID" value="NZ_RHJS01000002.1"/>
</dbReference>
<dbReference type="Gene3D" id="2.60.40.1500">
    <property type="entry name" value="Glycosyl hydrolase domain, family 39"/>
    <property type="match status" value="1"/>
</dbReference>
<dbReference type="PRINTS" id="PR00745">
    <property type="entry name" value="GLHYDRLASE39"/>
</dbReference>
<dbReference type="InterPro" id="IPR011051">
    <property type="entry name" value="RmlC_Cupin_sf"/>
</dbReference>
<comment type="similarity">
    <text evidence="1">Belongs to the glycosyl hydrolase 39 family.</text>
</comment>
<evidence type="ECO:0000256" key="2">
    <source>
        <dbReference type="ARBA" id="ARBA00022801"/>
    </source>
</evidence>
<dbReference type="InterPro" id="IPR049166">
    <property type="entry name" value="GH39_cat"/>
</dbReference>
<dbReference type="SMART" id="SM00342">
    <property type="entry name" value="HTH_ARAC"/>
    <property type="match status" value="1"/>
</dbReference>
<keyword evidence="4" id="KW-0238">DNA-binding</keyword>
<keyword evidence="6" id="KW-0326">Glycosidase</keyword>
<evidence type="ECO:0000256" key="3">
    <source>
        <dbReference type="ARBA" id="ARBA00023015"/>
    </source>
</evidence>
<dbReference type="InterPro" id="IPR000514">
    <property type="entry name" value="Glyco_hydro_39"/>
</dbReference>
<evidence type="ECO:0000256" key="4">
    <source>
        <dbReference type="ARBA" id="ARBA00023125"/>
    </source>
</evidence>
<dbReference type="GO" id="GO:0004553">
    <property type="term" value="F:hydrolase activity, hydrolyzing O-glycosyl compounds"/>
    <property type="evidence" value="ECO:0007669"/>
    <property type="project" value="InterPro"/>
</dbReference>
<dbReference type="InterPro" id="IPR014710">
    <property type="entry name" value="RmlC-like_jellyroll"/>
</dbReference>
<accession>A0A3R8L1Q2</accession>
<reference evidence="8" key="1">
    <citation type="submission" date="2018-10" db="EMBL/GenBank/DDBJ databases">
        <title>Schaedlerella arabinophila gen. nov. sp. nov., isolated from the mouse intestinal tract and comparative analysis with the genome of the closely related altered Schaedler flora strain ASF502.</title>
        <authorList>
            <person name="Miyake S."/>
            <person name="Soh M."/>
            <person name="Seedorf H."/>
        </authorList>
    </citation>
    <scope>NUCLEOTIDE SEQUENCE [LARGE SCALE GENOMIC DNA]</scope>
    <source>
        <strain evidence="8">DSM 106076</strain>
    </source>
</reference>
<dbReference type="InterPro" id="IPR009057">
    <property type="entry name" value="Homeodomain-like_sf"/>
</dbReference>
<keyword evidence="3" id="KW-0805">Transcription regulation</keyword>
<dbReference type="SUPFAM" id="SSF51445">
    <property type="entry name" value="(Trans)glycosidases"/>
    <property type="match status" value="1"/>
</dbReference>
<dbReference type="GO" id="GO:0003700">
    <property type="term" value="F:DNA-binding transcription factor activity"/>
    <property type="evidence" value="ECO:0007669"/>
    <property type="project" value="InterPro"/>
</dbReference>
<comment type="caution">
    <text evidence="8">The sequence shown here is derived from an EMBL/GenBank/DDBJ whole genome shotgun (WGS) entry which is preliminary data.</text>
</comment>
<dbReference type="Proteomes" id="UP000274920">
    <property type="component" value="Unassembled WGS sequence"/>
</dbReference>
<keyword evidence="9" id="KW-1185">Reference proteome</keyword>
<gene>
    <name evidence="8" type="ORF">EBB54_27165</name>
</gene>
<evidence type="ECO:0000256" key="5">
    <source>
        <dbReference type="ARBA" id="ARBA00023163"/>
    </source>
</evidence>
<dbReference type="Gene3D" id="1.10.10.60">
    <property type="entry name" value="Homeodomain-like"/>
    <property type="match status" value="2"/>
</dbReference>
<dbReference type="InterPro" id="IPR018060">
    <property type="entry name" value="HTH_AraC"/>
</dbReference>
<dbReference type="PANTHER" id="PTHR43280:SF2">
    <property type="entry name" value="HTH-TYPE TRANSCRIPTIONAL REGULATOR EXSA"/>
    <property type="match status" value="1"/>
</dbReference>
<keyword evidence="5" id="KW-0804">Transcription</keyword>
<protein>
    <submittedName>
        <fullName evidence="8">Helix-turn-helix domain-containing protein</fullName>
    </submittedName>
</protein>
<dbReference type="GO" id="GO:0043565">
    <property type="term" value="F:sequence-specific DNA binding"/>
    <property type="evidence" value="ECO:0007669"/>
    <property type="project" value="InterPro"/>
</dbReference>
<dbReference type="Pfam" id="PF01229">
    <property type="entry name" value="Glyco_hydro_39"/>
    <property type="match status" value="1"/>
</dbReference>
<dbReference type="SUPFAM" id="SSF46689">
    <property type="entry name" value="Homeodomain-like"/>
    <property type="match status" value="2"/>
</dbReference>
<evidence type="ECO:0000256" key="1">
    <source>
        <dbReference type="ARBA" id="ARBA00008875"/>
    </source>
</evidence>
<dbReference type="AlphaFoldDB" id="A0A3R8L1Q2"/>
<keyword evidence="2" id="KW-0378">Hydrolase</keyword>
<evidence type="ECO:0000259" key="7">
    <source>
        <dbReference type="PROSITE" id="PS01124"/>
    </source>
</evidence>
<dbReference type="EMBL" id="RHJS01000002">
    <property type="protein sequence ID" value="RRK34607.1"/>
    <property type="molecule type" value="Genomic_DNA"/>
</dbReference>
<evidence type="ECO:0000313" key="9">
    <source>
        <dbReference type="Proteomes" id="UP000274920"/>
    </source>
</evidence>
<dbReference type="Pfam" id="PF12833">
    <property type="entry name" value="HTH_18"/>
    <property type="match status" value="1"/>
</dbReference>
<dbReference type="SUPFAM" id="SSF51182">
    <property type="entry name" value="RmlC-like cupins"/>
    <property type="match status" value="1"/>
</dbReference>
<evidence type="ECO:0000313" key="8">
    <source>
        <dbReference type="EMBL" id="RRK34607.1"/>
    </source>
</evidence>
<dbReference type="InterPro" id="IPR017853">
    <property type="entry name" value="GH"/>
</dbReference>
<dbReference type="GO" id="GO:0005975">
    <property type="term" value="P:carbohydrate metabolic process"/>
    <property type="evidence" value="ECO:0007669"/>
    <property type="project" value="InterPro"/>
</dbReference>
<dbReference type="Gene3D" id="3.20.20.80">
    <property type="entry name" value="Glycosidases"/>
    <property type="match status" value="1"/>
</dbReference>